<protein>
    <submittedName>
        <fullName evidence="18">Formamidopyrimidine-DNA glycosylase</fullName>
    </submittedName>
</protein>
<dbReference type="Pfam" id="PF06831">
    <property type="entry name" value="H2TH"/>
    <property type="match status" value="1"/>
</dbReference>
<evidence type="ECO:0000259" key="17">
    <source>
        <dbReference type="PROSITE" id="PS51068"/>
    </source>
</evidence>
<dbReference type="SUPFAM" id="SSF46946">
    <property type="entry name" value="S13-like H2TH domain"/>
    <property type="match status" value="1"/>
</dbReference>
<organism evidence="18 19">
    <name type="scientific">Saccharopolyspora erythraea</name>
    <name type="common">Streptomyces erythraeus</name>
    <dbReference type="NCBI Taxonomy" id="1836"/>
    <lineage>
        <taxon>Bacteria</taxon>
        <taxon>Bacillati</taxon>
        <taxon>Actinomycetota</taxon>
        <taxon>Actinomycetes</taxon>
        <taxon>Pseudonocardiales</taxon>
        <taxon>Pseudonocardiaceae</taxon>
        <taxon>Saccharopolyspora</taxon>
    </lineage>
</organism>
<gene>
    <name evidence="18" type="ORF">GCM10009533_54310</name>
</gene>
<evidence type="ECO:0000313" key="18">
    <source>
        <dbReference type="EMBL" id="GAA0548798.1"/>
    </source>
</evidence>
<evidence type="ECO:0000256" key="11">
    <source>
        <dbReference type="ARBA" id="ARBA00023239"/>
    </source>
</evidence>
<comment type="caution">
    <text evidence="18">The sequence shown here is derived from an EMBL/GenBank/DDBJ whole genome shotgun (WGS) entry which is preliminary data.</text>
</comment>
<evidence type="ECO:0000259" key="16">
    <source>
        <dbReference type="PROSITE" id="PS51066"/>
    </source>
</evidence>
<dbReference type="Gene3D" id="3.20.190.10">
    <property type="entry name" value="MutM-like, N-terminal"/>
    <property type="match status" value="1"/>
</dbReference>
<evidence type="ECO:0000256" key="6">
    <source>
        <dbReference type="ARBA" id="ARBA00022771"/>
    </source>
</evidence>
<sequence>MPELPDVEGFRRVAAEAARQRVRDVEVFDPQVVRGLVEQVRGRYLGEARRHGKWLVLPTSSRDGDDPPWLLVHFGMTGMLLRCPPGEDVHAHDRVVLHLTRDDLRYRDMRKLKGMRVVRRSEVDGFLDELGPDAAAVPLPDFRACVGRGRRALKSALMDQSTVAGLGNLCVDEILWRARLDPKTPTTELDGDRWRSLHRTMRSVLRQAERAGRVPDRPSWLTGHRDDPGERCPRCSGTLRRAKVAGRTTVWCPACQRG</sequence>
<dbReference type="SUPFAM" id="SSF57716">
    <property type="entry name" value="Glucocorticoid receptor-like (DNA-binding domain)"/>
    <property type="match status" value="1"/>
</dbReference>
<dbReference type="Gene3D" id="1.10.8.50">
    <property type="match status" value="1"/>
</dbReference>
<evidence type="ECO:0000313" key="19">
    <source>
        <dbReference type="Proteomes" id="UP001500729"/>
    </source>
</evidence>
<dbReference type="Pfam" id="PF01149">
    <property type="entry name" value="Fapy_DNA_glyco"/>
    <property type="match status" value="1"/>
</dbReference>
<dbReference type="PROSITE" id="PS51068">
    <property type="entry name" value="FPG_CAT"/>
    <property type="match status" value="1"/>
</dbReference>
<proteinExistence type="inferred from homology"/>
<evidence type="ECO:0000256" key="15">
    <source>
        <dbReference type="PROSITE-ProRule" id="PRU00391"/>
    </source>
</evidence>
<dbReference type="InterPro" id="IPR010979">
    <property type="entry name" value="Ribosomal_uS13-like_H2TH"/>
</dbReference>
<evidence type="ECO:0000256" key="1">
    <source>
        <dbReference type="ARBA" id="ARBA00001668"/>
    </source>
</evidence>
<comment type="cofactor">
    <cofactor evidence="2">
        <name>Zn(2+)</name>
        <dbReference type="ChEBI" id="CHEBI:29105"/>
    </cofactor>
</comment>
<reference evidence="18 19" key="1">
    <citation type="journal article" date="2019" name="Int. J. Syst. Evol. Microbiol.">
        <title>The Global Catalogue of Microorganisms (GCM) 10K type strain sequencing project: providing services to taxonomists for standard genome sequencing and annotation.</title>
        <authorList>
            <consortium name="The Broad Institute Genomics Platform"/>
            <consortium name="The Broad Institute Genome Sequencing Center for Infectious Disease"/>
            <person name="Wu L."/>
            <person name="Ma J."/>
        </authorList>
    </citation>
    <scope>NUCLEOTIDE SEQUENCE [LARGE SCALE GENOMIC DNA]</scope>
    <source>
        <strain evidence="18 19">JCM 10303</strain>
    </source>
</reference>
<dbReference type="InterPro" id="IPR035937">
    <property type="entry name" value="FPG_N"/>
</dbReference>
<comment type="catalytic activity">
    <reaction evidence="14">
        <text>2'-deoxyribonucleotide-(2'-deoxyribose 5'-phosphate)-2'-deoxyribonucleotide-DNA = a 3'-end 2'-deoxyribonucleotide-(2,3-dehydro-2,3-deoxyribose 5'-phosphate)-DNA + a 5'-end 5'-phospho-2'-deoxyribonucleoside-DNA + H(+)</text>
        <dbReference type="Rhea" id="RHEA:66592"/>
        <dbReference type="Rhea" id="RHEA-COMP:13180"/>
        <dbReference type="Rhea" id="RHEA-COMP:16897"/>
        <dbReference type="Rhea" id="RHEA-COMP:17067"/>
        <dbReference type="ChEBI" id="CHEBI:15378"/>
        <dbReference type="ChEBI" id="CHEBI:136412"/>
        <dbReference type="ChEBI" id="CHEBI:157695"/>
        <dbReference type="ChEBI" id="CHEBI:167181"/>
        <dbReference type="EC" id="4.2.99.18"/>
    </reaction>
</comment>
<keyword evidence="11" id="KW-0456">Lyase</keyword>
<keyword evidence="5" id="KW-0227">DNA damage</keyword>
<dbReference type="SMART" id="SM01232">
    <property type="entry name" value="H2TH"/>
    <property type="match status" value="1"/>
</dbReference>
<evidence type="ECO:0000256" key="12">
    <source>
        <dbReference type="ARBA" id="ARBA00023268"/>
    </source>
</evidence>
<feature type="domain" description="Formamidopyrimidine-DNA glycosylase catalytic" evidence="17">
    <location>
        <begin position="2"/>
        <end position="113"/>
    </location>
</feature>
<dbReference type="EMBL" id="BAAAGS010000046">
    <property type="protein sequence ID" value="GAA0548798.1"/>
    <property type="molecule type" value="Genomic_DNA"/>
</dbReference>
<comment type="catalytic activity">
    <reaction evidence="1">
        <text>Hydrolysis of DNA containing ring-opened 7-methylguanine residues, releasing 2,6-diamino-4-hydroxy-5-(N-methyl)formamidopyrimidine.</text>
        <dbReference type="EC" id="3.2.2.23"/>
    </reaction>
</comment>
<dbReference type="SMART" id="SM00898">
    <property type="entry name" value="Fapy_DNA_glyco"/>
    <property type="match status" value="1"/>
</dbReference>
<dbReference type="InterPro" id="IPR015887">
    <property type="entry name" value="DNA_glyclase_Znf_dom_DNA_BS"/>
</dbReference>
<evidence type="ECO:0000256" key="4">
    <source>
        <dbReference type="ARBA" id="ARBA00022723"/>
    </source>
</evidence>
<keyword evidence="19" id="KW-1185">Reference proteome</keyword>
<evidence type="ECO:0000256" key="5">
    <source>
        <dbReference type="ARBA" id="ARBA00022763"/>
    </source>
</evidence>
<dbReference type="PANTHER" id="PTHR22993">
    <property type="entry name" value="FORMAMIDOPYRIMIDINE-DNA GLYCOSYLASE"/>
    <property type="match status" value="1"/>
</dbReference>
<keyword evidence="6 15" id="KW-0863">Zinc-finger</keyword>
<keyword evidence="9" id="KW-0238">DNA-binding</keyword>
<dbReference type="RefSeq" id="WP_009948402.1">
    <property type="nucleotide sequence ID" value="NZ_BAAAGS010000046.1"/>
</dbReference>
<evidence type="ECO:0000256" key="9">
    <source>
        <dbReference type="ARBA" id="ARBA00023125"/>
    </source>
</evidence>
<evidence type="ECO:0000256" key="10">
    <source>
        <dbReference type="ARBA" id="ARBA00023204"/>
    </source>
</evidence>
<keyword evidence="13" id="KW-0326">Glycosidase</keyword>
<dbReference type="PANTHER" id="PTHR22993:SF9">
    <property type="entry name" value="FORMAMIDOPYRIMIDINE-DNA GLYCOSYLASE"/>
    <property type="match status" value="1"/>
</dbReference>
<feature type="domain" description="FPG-type" evidence="16">
    <location>
        <begin position="223"/>
        <end position="257"/>
    </location>
</feature>
<comment type="similarity">
    <text evidence="3">Belongs to the FPG family.</text>
</comment>
<dbReference type="Proteomes" id="UP001500729">
    <property type="component" value="Unassembled WGS sequence"/>
</dbReference>
<dbReference type="SUPFAM" id="SSF81624">
    <property type="entry name" value="N-terminal domain of MutM-like DNA repair proteins"/>
    <property type="match status" value="1"/>
</dbReference>
<dbReference type="PROSITE" id="PS01242">
    <property type="entry name" value="ZF_FPG_1"/>
    <property type="match status" value="1"/>
</dbReference>
<dbReference type="InterPro" id="IPR012319">
    <property type="entry name" value="FPG_cat"/>
</dbReference>
<dbReference type="InterPro" id="IPR015886">
    <property type="entry name" value="H2TH_FPG"/>
</dbReference>
<dbReference type="InterPro" id="IPR000214">
    <property type="entry name" value="Znf_DNA_glyclase/AP_lyase"/>
</dbReference>
<evidence type="ECO:0000256" key="2">
    <source>
        <dbReference type="ARBA" id="ARBA00001947"/>
    </source>
</evidence>
<keyword evidence="4" id="KW-0479">Metal-binding</keyword>
<accession>A0ABN1DPH7</accession>
<evidence type="ECO:0000256" key="13">
    <source>
        <dbReference type="ARBA" id="ARBA00023295"/>
    </source>
</evidence>
<evidence type="ECO:0000256" key="3">
    <source>
        <dbReference type="ARBA" id="ARBA00009409"/>
    </source>
</evidence>
<dbReference type="Pfam" id="PF06827">
    <property type="entry name" value="zf-FPG_IleRS"/>
    <property type="match status" value="1"/>
</dbReference>
<dbReference type="InterPro" id="IPR010663">
    <property type="entry name" value="Znf_FPG/IleRS"/>
</dbReference>
<keyword evidence="10" id="KW-0234">DNA repair</keyword>
<name>A0ABN1DPH7_SACER</name>
<evidence type="ECO:0000256" key="14">
    <source>
        <dbReference type="ARBA" id="ARBA00044632"/>
    </source>
</evidence>
<dbReference type="CDD" id="cd08773">
    <property type="entry name" value="FpgNei_N"/>
    <property type="match status" value="1"/>
</dbReference>
<evidence type="ECO:0000256" key="8">
    <source>
        <dbReference type="ARBA" id="ARBA00022833"/>
    </source>
</evidence>
<keyword evidence="7" id="KW-0378">Hydrolase</keyword>
<evidence type="ECO:0000256" key="7">
    <source>
        <dbReference type="ARBA" id="ARBA00022801"/>
    </source>
</evidence>
<keyword evidence="12" id="KW-0511">Multifunctional enzyme</keyword>
<dbReference type="PROSITE" id="PS51066">
    <property type="entry name" value="ZF_FPG_2"/>
    <property type="match status" value="1"/>
</dbReference>
<keyword evidence="8" id="KW-0862">Zinc</keyword>